<keyword evidence="3" id="KW-1185">Reference proteome</keyword>
<evidence type="ECO:0000313" key="3">
    <source>
        <dbReference type="Proteomes" id="UP000076761"/>
    </source>
</evidence>
<protein>
    <submittedName>
        <fullName evidence="1">Uncharacterized protein</fullName>
    </submittedName>
</protein>
<accession>A0A165MP33</accession>
<gene>
    <name evidence="2" type="ORF">NEOLEDRAFT_1138612</name>
    <name evidence="1" type="ORF">NEOLEDRAFT_1143227</name>
</gene>
<dbReference type="AlphaFoldDB" id="A0A165MP33"/>
<evidence type="ECO:0000313" key="2">
    <source>
        <dbReference type="EMBL" id="KZT22054.1"/>
    </source>
</evidence>
<reference evidence="1 3" key="1">
    <citation type="journal article" date="2016" name="Mol. Biol. Evol.">
        <title>Comparative Genomics of Early-Diverging Mushroom-Forming Fungi Provides Insights into the Origins of Lignocellulose Decay Capabilities.</title>
        <authorList>
            <person name="Nagy L.G."/>
            <person name="Riley R."/>
            <person name="Tritt A."/>
            <person name="Adam C."/>
            <person name="Daum C."/>
            <person name="Floudas D."/>
            <person name="Sun H."/>
            <person name="Yadav J.S."/>
            <person name="Pangilinan J."/>
            <person name="Larsson K.H."/>
            <person name="Matsuura K."/>
            <person name="Barry K."/>
            <person name="Labutti K."/>
            <person name="Kuo R."/>
            <person name="Ohm R.A."/>
            <person name="Bhattacharya S.S."/>
            <person name="Shirouzu T."/>
            <person name="Yoshinaga Y."/>
            <person name="Martin F.M."/>
            <person name="Grigoriev I.V."/>
            <person name="Hibbett D.S."/>
        </authorList>
    </citation>
    <scope>NUCLEOTIDE SEQUENCE [LARGE SCALE GENOMIC DNA]</scope>
    <source>
        <strain evidence="1 3">HHB14362 ss-1</strain>
    </source>
</reference>
<evidence type="ECO:0000313" key="1">
    <source>
        <dbReference type="EMBL" id="KZT18592.1"/>
    </source>
</evidence>
<sequence>MQHAYRSRDPLGTLLPHDILMARPCRSYGPRGLRECNFYFMLANDKHIGVLSAEGGWVV</sequence>
<name>A0A165MP33_9AGAM</name>
<proteinExistence type="predicted"/>
<dbReference type="Proteomes" id="UP000076761">
    <property type="component" value="Unassembled WGS sequence"/>
</dbReference>
<organism evidence="1 3">
    <name type="scientific">Neolentinus lepideus HHB14362 ss-1</name>
    <dbReference type="NCBI Taxonomy" id="1314782"/>
    <lineage>
        <taxon>Eukaryota</taxon>
        <taxon>Fungi</taxon>
        <taxon>Dikarya</taxon>
        <taxon>Basidiomycota</taxon>
        <taxon>Agaricomycotina</taxon>
        <taxon>Agaricomycetes</taxon>
        <taxon>Gloeophyllales</taxon>
        <taxon>Gloeophyllaceae</taxon>
        <taxon>Neolentinus</taxon>
    </lineage>
</organism>
<dbReference type="EMBL" id="KV425600">
    <property type="protein sequence ID" value="KZT22054.1"/>
    <property type="molecule type" value="Genomic_DNA"/>
</dbReference>
<dbReference type="EMBL" id="KV425671">
    <property type="protein sequence ID" value="KZT18592.1"/>
    <property type="molecule type" value="Genomic_DNA"/>
</dbReference>